<protein>
    <submittedName>
        <fullName evidence="1">Uncharacterized protein</fullName>
    </submittedName>
</protein>
<gene>
    <name evidence="1" type="ORF">P4B07_31555</name>
</gene>
<keyword evidence="1" id="KW-0614">Plasmid</keyword>
<geneLocation type="plasmid" evidence="1 2">
    <name>unnamedB</name>
</geneLocation>
<dbReference type="EMBL" id="CP121310">
    <property type="protein sequence ID" value="WFP94354.1"/>
    <property type="molecule type" value="Genomic_DNA"/>
</dbReference>
<proteinExistence type="predicted"/>
<reference evidence="1 2" key="1">
    <citation type="submission" date="2023-03" db="EMBL/GenBank/DDBJ databases">
        <title>Comparative genome and transcriptome analysis combination mining strategies for increasing vitamin B12 production of Ensifer adhaerens strain.</title>
        <authorList>
            <person name="Yongheng L."/>
        </authorList>
    </citation>
    <scope>NUCLEOTIDE SEQUENCE [LARGE SCALE GENOMIC DNA]</scope>
    <source>
        <strain evidence="1 2">Casida A-T305</strain>
        <plasmid evidence="1 2">unnamedB</plasmid>
    </source>
</reference>
<dbReference type="RefSeq" id="WP_156553124.1">
    <property type="nucleotide sequence ID" value="NZ_JAROCZ010000003.1"/>
</dbReference>
<evidence type="ECO:0000313" key="2">
    <source>
        <dbReference type="Proteomes" id="UP001214094"/>
    </source>
</evidence>
<name>A0ABY8HQG2_ENSAD</name>
<organism evidence="1 2">
    <name type="scientific">Ensifer adhaerens</name>
    <name type="common">Sinorhizobium morelense</name>
    <dbReference type="NCBI Taxonomy" id="106592"/>
    <lineage>
        <taxon>Bacteria</taxon>
        <taxon>Pseudomonadati</taxon>
        <taxon>Pseudomonadota</taxon>
        <taxon>Alphaproteobacteria</taxon>
        <taxon>Hyphomicrobiales</taxon>
        <taxon>Rhizobiaceae</taxon>
        <taxon>Sinorhizobium/Ensifer group</taxon>
        <taxon>Ensifer</taxon>
    </lineage>
</organism>
<keyword evidence="2" id="KW-1185">Reference proteome</keyword>
<sequence>MTTRLNPEARQDGFSDAIAQLAELLDKDGTGKAWQLSPLLMKSRCLIEIWRVSRKYRMQPRR</sequence>
<evidence type="ECO:0000313" key="1">
    <source>
        <dbReference type="EMBL" id="WFP94354.1"/>
    </source>
</evidence>
<accession>A0ABY8HQG2</accession>
<dbReference type="Proteomes" id="UP001214094">
    <property type="component" value="Plasmid unnamedB"/>
</dbReference>